<gene>
    <name evidence="1" type="ORF">FGO68_gene4989</name>
</gene>
<reference evidence="1" key="1">
    <citation type="submission" date="2019-06" db="EMBL/GenBank/DDBJ databases">
        <authorList>
            <person name="Zheng W."/>
        </authorList>
    </citation>
    <scope>NUCLEOTIDE SEQUENCE</scope>
    <source>
        <strain evidence="1">QDHG01</strain>
    </source>
</reference>
<accession>A0A8J8T5L4</accession>
<keyword evidence="2" id="KW-1185">Reference proteome</keyword>
<evidence type="ECO:0000313" key="2">
    <source>
        <dbReference type="Proteomes" id="UP000785679"/>
    </source>
</evidence>
<evidence type="ECO:0000313" key="1">
    <source>
        <dbReference type="EMBL" id="TNV82218.1"/>
    </source>
</evidence>
<organism evidence="1 2">
    <name type="scientific">Halteria grandinella</name>
    <dbReference type="NCBI Taxonomy" id="5974"/>
    <lineage>
        <taxon>Eukaryota</taxon>
        <taxon>Sar</taxon>
        <taxon>Alveolata</taxon>
        <taxon>Ciliophora</taxon>
        <taxon>Intramacronucleata</taxon>
        <taxon>Spirotrichea</taxon>
        <taxon>Stichotrichia</taxon>
        <taxon>Sporadotrichida</taxon>
        <taxon>Halteriidae</taxon>
        <taxon>Halteria</taxon>
    </lineage>
</organism>
<dbReference type="EMBL" id="RRYP01005230">
    <property type="protein sequence ID" value="TNV82218.1"/>
    <property type="molecule type" value="Genomic_DNA"/>
</dbReference>
<dbReference type="Proteomes" id="UP000785679">
    <property type="component" value="Unassembled WGS sequence"/>
</dbReference>
<protein>
    <submittedName>
        <fullName evidence="1">Uncharacterized protein</fullName>
    </submittedName>
</protein>
<sequence length="81" mass="9345">MWQKQRNERLQLITIAIADLNQLIDDHLSLINHSTGSIIIEAPELIIYLSKSCFANDKLVRLDLEKECFNISWKHIQAAAQ</sequence>
<proteinExistence type="predicted"/>
<dbReference type="AlphaFoldDB" id="A0A8J8T5L4"/>
<comment type="caution">
    <text evidence="1">The sequence shown here is derived from an EMBL/GenBank/DDBJ whole genome shotgun (WGS) entry which is preliminary data.</text>
</comment>
<name>A0A8J8T5L4_HALGN</name>